<name>A0A0J8B062_BETVV</name>
<dbReference type="GO" id="GO:0003997">
    <property type="term" value="F:acyl-CoA oxidase activity"/>
    <property type="evidence" value="ECO:0007669"/>
    <property type="project" value="InterPro"/>
</dbReference>
<protein>
    <recommendedName>
        <fullName evidence="1">Acyl-CoA oxidase C-terminal domain-containing protein</fullName>
    </recommendedName>
</protein>
<dbReference type="AlphaFoldDB" id="A0A0J8B062"/>
<dbReference type="OrthoDB" id="538336at2759"/>
<evidence type="ECO:0000259" key="1">
    <source>
        <dbReference type="Pfam" id="PF01756"/>
    </source>
</evidence>
<dbReference type="Gene3D" id="1.20.140.10">
    <property type="entry name" value="Butyryl-CoA Dehydrogenase, subunit A, domain 3"/>
    <property type="match status" value="1"/>
</dbReference>
<reference evidence="2 3" key="1">
    <citation type="journal article" date="2014" name="Nature">
        <title>The genome of the recently domesticated crop plant sugar beet (Beta vulgaris).</title>
        <authorList>
            <person name="Dohm J.C."/>
            <person name="Minoche A.E."/>
            <person name="Holtgrawe D."/>
            <person name="Capella-Gutierrez S."/>
            <person name="Zakrzewski F."/>
            <person name="Tafer H."/>
            <person name="Rupp O."/>
            <person name="Sorensen T.R."/>
            <person name="Stracke R."/>
            <person name="Reinhardt R."/>
            <person name="Goesmann A."/>
            <person name="Kraft T."/>
            <person name="Schulz B."/>
            <person name="Stadler P.F."/>
            <person name="Schmidt T."/>
            <person name="Gabaldon T."/>
            <person name="Lehrach H."/>
            <person name="Weisshaar B."/>
            <person name="Himmelbauer H."/>
        </authorList>
    </citation>
    <scope>NUCLEOTIDE SEQUENCE [LARGE SCALE GENOMIC DNA]</scope>
    <source>
        <tissue evidence="2">Taproot</tissue>
    </source>
</reference>
<dbReference type="EMBL" id="KQ094034">
    <property type="protein sequence ID" value="KMS94361.1"/>
    <property type="molecule type" value="Genomic_DNA"/>
</dbReference>
<sequence>LLGNRYLSFVSENMGFYMTFNYFSQLKVKAIWNEINRLIAALRPHSRRLVDGFGIPDKLIDAPIANDWVQAYSYPNVPNGAGRNADGSLA</sequence>
<dbReference type="SUPFAM" id="SSF47203">
    <property type="entry name" value="Acyl-CoA dehydrogenase C-terminal domain-like"/>
    <property type="match status" value="1"/>
</dbReference>
<dbReference type="Proteomes" id="UP000035740">
    <property type="component" value="Unassembled WGS sequence"/>
</dbReference>
<dbReference type="GO" id="GO:0005777">
    <property type="term" value="C:peroxisome"/>
    <property type="evidence" value="ECO:0007669"/>
    <property type="project" value="InterPro"/>
</dbReference>
<gene>
    <name evidence="2" type="ORF">BVRB_022180</name>
</gene>
<feature type="non-terminal residue" evidence="2">
    <location>
        <position position="1"/>
    </location>
</feature>
<dbReference type="Gramene" id="KMS94361">
    <property type="protein sequence ID" value="KMS94361"/>
    <property type="gene ID" value="BVRB_022180"/>
</dbReference>
<feature type="domain" description="Acyl-CoA oxidase C-terminal" evidence="1">
    <location>
        <begin position="7"/>
        <end position="65"/>
    </location>
</feature>
<dbReference type="InterPro" id="IPR036250">
    <property type="entry name" value="AcylCo_DH-like_C"/>
</dbReference>
<keyword evidence="3" id="KW-1185">Reference proteome</keyword>
<dbReference type="GO" id="GO:0006635">
    <property type="term" value="P:fatty acid beta-oxidation"/>
    <property type="evidence" value="ECO:0007669"/>
    <property type="project" value="InterPro"/>
</dbReference>
<evidence type="ECO:0000313" key="3">
    <source>
        <dbReference type="Proteomes" id="UP000035740"/>
    </source>
</evidence>
<evidence type="ECO:0000313" key="2">
    <source>
        <dbReference type="EMBL" id="KMS94361.1"/>
    </source>
</evidence>
<proteinExistence type="predicted"/>
<accession>A0A0J8B062</accession>
<dbReference type="InterPro" id="IPR002655">
    <property type="entry name" value="Acyl-CoA_oxidase_C"/>
</dbReference>
<dbReference type="Pfam" id="PF01756">
    <property type="entry name" value="ACOX"/>
    <property type="match status" value="1"/>
</dbReference>
<organism evidence="2 3">
    <name type="scientific">Beta vulgaris subsp. vulgaris</name>
    <name type="common">Beet</name>
    <dbReference type="NCBI Taxonomy" id="3555"/>
    <lineage>
        <taxon>Eukaryota</taxon>
        <taxon>Viridiplantae</taxon>
        <taxon>Streptophyta</taxon>
        <taxon>Embryophyta</taxon>
        <taxon>Tracheophyta</taxon>
        <taxon>Spermatophyta</taxon>
        <taxon>Magnoliopsida</taxon>
        <taxon>eudicotyledons</taxon>
        <taxon>Gunneridae</taxon>
        <taxon>Pentapetalae</taxon>
        <taxon>Caryophyllales</taxon>
        <taxon>Chenopodiaceae</taxon>
        <taxon>Betoideae</taxon>
        <taxon>Beta</taxon>
    </lineage>
</organism>